<reference evidence="4" key="1">
    <citation type="journal article" date="2019" name="Int. J. Syst. Evol. Microbiol.">
        <title>The Global Catalogue of Microorganisms (GCM) 10K type strain sequencing project: providing services to taxonomists for standard genome sequencing and annotation.</title>
        <authorList>
            <consortium name="The Broad Institute Genomics Platform"/>
            <consortium name="The Broad Institute Genome Sequencing Center for Infectious Disease"/>
            <person name="Wu L."/>
            <person name="Ma J."/>
        </authorList>
    </citation>
    <scope>NUCLEOTIDE SEQUENCE [LARGE SCALE GENOMIC DNA]</scope>
    <source>
        <strain evidence="4">CGMCC 1.10130</strain>
    </source>
</reference>
<dbReference type="InterPro" id="IPR036249">
    <property type="entry name" value="Thioredoxin-like_sf"/>
</dbReference>
<name>A0A8J2XN46_9GAMM</name>
<evidence type="ECO:0000313" key="3">
    <source>
        <dbReference type="EMBL" id="GGA70374.1"/>
    </source>
</evidence>
<dbReference type="InterPro" id="IPR050553">
    <property type="entry name" value="Thioredoxin_ResA/DsbE_sf"/>
</dbReference>
<evidence type="ECO:0000259" key="2">
    <source>
        <dbReference type="PROSITE" id="PS51352"/>
    </source>
</evidence>
<evidence type="ECO:0000256" key="1">
    <source>
        <dbReference type="SAM" id="Phobius"/>
    </source>
</evidence>
<evidence type="ECO:0000313" key="4">
    <source>
        <dbReference type="Proteomes" id="UP000619743"/>
    </source>
</evidence>
<dbReference type="InterPro" id="IPR013740">
    <property type="entry name" value="Redoxin"/>
</dbReference>
<dbReference type="Gene3D" id="3.40.30.10">
    <property type="entry name" value="Glutaredoxin"/>
    <property type="match status" value="1"/>
</dbReference>
<comment type="caution">
    <text evidence="3">The sequence shown here is derived from an EMBL/GenBank/DDBJ whole genome shotgun (WGS) entry which is preliminary data.</text>
</comment>
<dbReference type="SUPFAM" id="SSF52833">
    <property type="entry name" value="Thioredoxin-like"/>
    <property type="match status" value="1"/>
</dbReference>
<keyword evidence="1" id="KW-0472">Membrane</keyword>
<dbReference type="Proteomes" id="UP000619743">
    <property type="component" value="Unassembled WGS sequence"/>
</dbReference>
<accession>A0A8J2XN46</accession>
<dbReference type="PANTHER" id="PTHR42852:SF17">
    <property type="entry name" value="THIOREDOXIN-LIKE PROTEIN HI_1115"/>
    <property type="match status" value="1"/>
</dbReference>
<dbReference type="PROSITE" id="PS51352">
    <property type="entry name" value="THIOREDOXIN_2"/>
    <property type="match status" value="1"/>
</dbReference>
<dbReference type="RefSeq" id="WP_087504718.1">
    <property type="nucleotide sequence ID" value="NZ_BMDX01000003.1"/>
</dbReference>
<feature type="domain" description="Thioredoxin" evidence="2">
    <location>
        <begin position="31"/>
        <end position="155"/>
    </location>
</feature>
<dbReference type="PANTHER" id="PTHR42852">
    <property type="entry name" value="THIOL:DISULFIDE INTERCHANGE PROTEIN DSBE"/>
    <property type="match status" value="1"/>
</dbReference>
<sequence length="168" mass="18422">MKKIKETLGSVAVVLLVFVAIQWYREQPMLVQGQQLAPSGPLPILTTTGAQLAQSPLALNQNKKLLYFFAPWCGVCRLSMPAVDALAQEHPDVDIVAIALSYQNDSEVRNFVADLGLSLPVYLGNEVVQSQFQISVFPSFYVLSEQLEVIERGVGFSTKIGLSLRLGL</sequence>
<dbReference type="GO" id="GO:0016491">
    <property type="term" value="F:oxidoreductase activity"/>
    <property type="evidence" value="ECO:0007669"/>
    <property type="project" value="InterPro"/>
</dbReference>
<dbReference type="Pfam" id="PF08534">
    <property type="entry name" value="Redoxin"/>
    <property type="match status" value="1"/>
</dbReference>
<dbReference type="AlphaFoldDB" id="A0A8J2XN46"/>
<keyword evidence="1" id="KW-1133">Transmembrane helix</keyword>
<keyword evidence="1" id="KW-0812">Transmembrane</keyword>
<feature type="transmembrane region" description="Helical" evidence="1">
    <location>
        <begin position="7"/>
        <end position="24"/>
    </location>
</feature>
<protein>
    <submittedName>
        <fullName evidence="3">Protein disulfide oxidoreductase</fullName>
    </submittedName>
</protein>
<dbReference type="EMBL" id="BMDX01000003">
    <property type="protein sequence ID" value="GGA70374.1"/>
    <property type="molecule type" value="Genomic_DNA"/>
</dbReference>
<dbReference type="OrthoDB" id="9796554at2"/>
<organism evidence="3 4">
    <name type="scientific">Neiella marina</name>
    <dbReference type="NCBI Taxonomy" id="508461"/>
    <lineage>
        <taxon>Bacteria</taxon>
        <taxon>Pseudomonadati</taxon>
        <taxon>Pseudomonadota</taxon>
        <taxon>Gammaproteobacteria</taxon>
        <taxon>Alteromonadales</taxon>
        <taxon>Echinimonadaceae</taxon>
        <taxon>Neiella</taxon>
    </lineage>
</organism>
<keyword evidence="4" id="KW-1185">Reference proteome</keyword>
<proteinExistence type="predicted"/>
<gene>
    <name evidence="3" type="primary">scsD</name>
    <name evidence="3" type="ORF">GCM10011369_10080</name>
</gene>
<dbReference type="InterPro" id="IPR013766">
    <property type="entry name" value="Thioredoxin_domain"/>
</dbReference>